<name>A0A183P4K3_9TREM</name>
<feature type="domain" description="CPC1/SPEF2" evidence="2">
    <location>
        <begin position="124"/>
        <end position="251"/>
    </location>
</feature>
<evidence type="ECO:0000313" key="3">
    <source>
        <dbReference type="EMBL" id="VDP49087.1"/>
    </source>
</evidence>
<feature type="compositionally biased region" description="Low complexity" evidence="1">
    <location>
        <begin position="795"/>
        <end position="811"/>
    </location>
</feature>
<organism evidence="3 4">
    <name type="scientific">Schistosoma mattheei</name>
    <dbReference type="NCBI Taxonomy" id="31246"/>
    <lineage>
        <taxon>Eukaryota</taxon>
        <taxon>Metazoa</taxon>
        <taxon>Spiralia</taxon>
        <taxon>Lophotrochozoa</taxon>
        <taxon>Platyhelminthes</taxon>
        <taxon>Trematoda</taxon>
        <taxon>Digenea</taxon>
        <taxon>Strigeidida</taxon>
        <taxon>Schistosomatoidea</taxon>
        <taxon>Schistosomatidae</taxon>
        <taxon>Schistosoma</taxon>
    </lineage>
</organism>
<keyword evidence="4" id="KW-1185">Reference proteome</keyword>
<dbReference type="Proteomes" id="UP000269396">
    <property type="component" value="Unassembled WGS sequence"/>
</dbReference>
<dbReference type="Pfam" id="PF22946">
    <property type="entry name" value="SPEF2_D5"/>
    <property type="match status" value="1"/>
</dbReference>
<feature type="compositionally biased region" description="Basic and acidic residues" evidence="1">
    <location>
        <begin position="757"/>
        <end position="781"/>
    </location>
</feature>
<dbReference type="InterPro" id="IPR052634">
    <property type="entry name" value="Sperm_flagellar-bone_growth"/>
</dbReference>
<dbReference type="PANTHER" id="PTHR14919">
    <property type="entry name" value="KPL2-RELATED"/>
    <property type="match status" value="1"/>
</dbReference>
<feature type="compositionally biased region" description="Basic and acidic residues" evidence="1">
    <location>
        <begin position="814"/>
        <end position="824"/>
    </location>
</feature>
<gene>
    <name evidence="3" type="ORF">SMTD_LOCUS9289</name>
</gene>
<proteinExistence type="predicted"/>
<dbReference type="STRING" id="31246.A0A183P4K3"/>
<sequence length="847" mass="98677">MYDNYHISGLFNNTLLHSQNSVSLKELDEFDSRKEKCELYNGDVSKTGDKSSEQLSPNLTLNTSTDDFNKATMNYMKQIHKRVHEEKKAICERQKRRRRVIMDILEANHIRQEEIRSEQIVQRLSRQSHLESRISVQLEQIKQEKSIILENRLERERQYETRRELEFQLAMDHEREMLLQQKKEEKDKLIVLKQLWFEQKAKRQQASYKRHYEFIQNDIIPLLLQFVMNVAEYRMFTGKLFRQWKIEFVNGLLVNDTSSTEDQADDPVEEEMSNVANQLKLEKNQIIEDQQELLDDCDLDEYQNLTGDWNLEKIGTLSMKSLPNDLIPHVQGKPVEWIDFKDECKTSEFKLPNDINLIKTNPVLEWIIKRLYKLNFPPTTESNKSDLPEFPIKLALLGKPLSGKTTIISQLEKNNRCVGINPYKLIEEALKAYETKETDECSNTPIESSKLAETETSSTVTYFCLNFLLLFPPRTLEPTTGFILDGFPTNYNQAKLLEQKLTGNTTVTDNNSSNNISLLLDVQNSTDSKLKNSLDLIILLDISDELILKRIAHTTLSKTVLNDSLTKYTTAEEIPYNNRVDIQTNTSSNQIHSMNINSEMDENQNSTYSNNFNYSSYILQETQGNIPERLVNFIQSWPKLYKFYQKQNSNLCVVHLTDLLYNTKFYHYDLENNDESMKLAVYLEIERQIEEFIKHKENISLVKTKPIEQMEFTGNDPTVVINVGENTEKENDDEKETDSRRTLFASSTIGSTDNDDQNDHINKKSDLQDYNMKDDKLKARDGSTNSLRSIQRPVTAKTSSSGKNSTTSRQSNRSKKEGSAESQRKTGDLLIITSRYIFYLLFRYFIY</sequence>
<evidence type="ECO:0000256" key="1">
    <source>
        <dbReference type="SAM" id="MobiDB-lite"/>
    </source>
</evidence>
<dbReference type="Gene3D" id="3.40.50.300">
    <property type="entry name" value="P-loop containing nucleotide triphosphate hydrolases"/>
    <property type="match status" value="1"/>
</dbReference>
<evidence type="ECO:0000313" key="4">
    <source>
        <dbReference type="Proteomes" id="UP000269396"/>
    </source>
</evidence>
<reference evidence="3 4" key="1">
    <citation type="submission" date="2018-11" db="EMBL/GenBank/DDBJ databases">
        <authorList>
            <consortium name="Pathogen Informatics"/>
        </authorList>
    </citation>
    <scope>NUCLEOTIDE SEQUENCE [LARGE SCALE GENOMIC DNA]</scope>
    <source>
        <strain>Denwood</strain>
        <strain evidence="4">Zambia</strain>
    </source>
</reference>
<dbReference type="EMBL" id="UZAL01029580">
    <property type="protein sequence ID" value="VDP49087.1"/>
    <property type="molecule type" value="Genomic_DNA"/>
</dbReference>
<feature type="region of interest" description="Disordered" evidence="1">
    <location>
        <begin position="716"/>
        <end position="824"/>
    </location>
</feature>
<dbReference type="InterPro" id="IPR054517">
    <property type="entry name" value="SPEF2_D5"/>
</dbReference>
<accession>A0A183P4K3</accession>
<protein>
    <recommendedName>
        <fullName evidence="2">CPC1/SPEF2 domain-containing protein</fullName>
    </recommendedName>
</protein>
<evidence type="ECO:0000259" key="2">
    <source>
        <dbReference type="Pfam" id="PF22946"/>
    </source>
</evidence>
<dbReference type="AlphaFoldDB" id="A0A183P4K3"/>
<dbReference type="SUPFAM" id="SSF52540">
    <property type="entry name" value="P-loop containing nucleoside triphosphate hydrolases"/>
    <property type="match status" value="1"/>
</dbReference>
<dbReference type="PANTHER" id="PTHR14919:SF0">
    <property type="entry name" value="SPERM FLAGELLAR PROTEIN 2"/>
    <property type="match status" value="1"/>
</dbReference>
<dbReference type="InterPro" id="IPR027417">
    <property type="entry name" value="P-loop_NTPase"/>
</dbReference>